<keyword evidence="1" id="KW-0812">Transmembrane</keyword>
<dbReference type="VEuPathDB" id="VectorBase:AMEM005899"/>
<keyword evidence="1" id="KW-0472">Membrane</keyword>
<organism evidence="2 3">
    <name type="scientific">Anopheles merus</name>
    <name type="common">Mosquito</name>
    <dbReference type="NCBI Taxonomy" id="30066"/>
    <lineage>
        <taxon>Eukaryota</taxon>
        <taxon>Metazoa</taxon>
        <taxon>Ecdysozoa</taxon>
        <taxon>Arthropoda</taxon>
        <taxon>Hexapoda</taxon>
        <taxon>Insecta</taxon>
        <taxon>Pterygota</taxon>
        <taxon>Neoptera</taxon>
        <taxon>Endopterygota</taxon>
        <taxon>Diptera</taxon>
        <taxon>Nematocera</taxon>
        <taxon>Culicoidea</taxon>
        <taxon>Culicidae</taxon>
        <taxon>Anophelinae</taxon>
        <taxon>Anopheles</taxon>
    </lineage>
</organism>
<dbReference type="EnsemblMetazoa" id="AMEM005899-RA">
    <property type="protein sequence ID" value="AMEM005899-PA"/>
    <property type="gene ID" value="AMEM005899"/>
</dbReference>
<evidence type="ECO:0000256" key="1">
    <source>
        <dbReference type="SAM" id="Phobius"/>
    </source>
</evidence>
<evidence type="ECO:0000313" key="2">
    <source>
        <dbReference type="EnsemblMetazoa" id="AMEM005899-PA"/>
    </source>
</evidence>
<keyword evidence="1" id="KW-1133">Transmembrane helix</keyword>
<keyword evidence="3" id="KW-1185">Reference proteome</keyword>
<protein>
    <submittedName>
        <fullName evidence="2">Uncharacterized protein</fullName>
    </submittedName>
</protein>
<dbReference type="AlphaFoldDB" id="A0A182UYM6"/>
<feature type="transmembrane region" description="Helical" evidence="1">
    <location>
        <begin position="33"/>
        <end position="61"/>
    </location>
</feature>
<name>A0A182UYM6_ANOME</name>
<sequence>MLHGELKSCFGYLLCFLQMGLQLGLILGEELRWVQVGMGLLVVVVVLLLLLLLLLLQLLLLMMTVKLQQLGLVTPVQMRTATVERMRRSRRSVVYGQLVQLYRLITPVGEVAAAAAA</sequence>
<dbReference type="Proteomes" id="UP000075903">
    <property type="component" value="Unassembled WGS sequence"/>
</dbReference>
<evidence type="ECO:0000313" key="3">
    <source>
        <dbReference type="Proteomes" id="UP000075903"/>
    </source>
</evidence>
<accession>A0A182UYM6</accession>
<feature type="transmembrane region" description="Helical" evidence="1">
    <location>
        <begin position="9"/>
        <end position="27"/>
    </location>
</feature>
<reference evidence="2" key="1">
    <citation type="submission" date="2020-05" db="UniProtKB">
        <authorList>
            <consortium name="EnsemblMetazoa"/>
        </authorList>
    </citation>
    <scope>IDENTIFICATION</scope>
    <source>
        <strain evidence="2">MAF</strain>
    </source>
</reference>
<proteinExistence type="predicted"/>